<dbReference type="PANTHER" id="PTHR38096:SF1">
    <property type="entry name" value="ENTEROBACTIN SYNTHASE COMPONENT D"/>
    <property type="match status" value="1"/>
</dbReference>
<sequence length="243" mass="24624">MSDLAPASSVSSVSPASSVFVAELAAALGALAPGGVRVGARAIRADDEAALHPVEAAIVASAVAKRRREFATGRALLRSLLATDAPVTVLTSRAPSLPAGVVASLAHDDVVAVAAVSDDPSVSALGVDVERVAAVDPSLADTVCRPEEVGLDPTWVFVAKEALYKAWSTLGGPILRHHDVLLHRIGPEGGGAGDRTDFRGEVVGAVAPADGSLGVRRTFTGRSTVCGGRIVALVVVADHDGPR</sequence>
<dbReference type="InterPro" id="IPR041354">
    <property type="entry name" value="4PPT_N"/>
</dbReference>
<evidence type="ECO:0000313" key="2">
    <source>
        <dbReference type="EMBL" id="CAB4586451.1"/>
    </source>
</evidence>
<dbReference type="InterPro" id="IPR003542">
    <property type="entry name" value="Enbac_synth_compD-like"/>
</dbReference>
<gene>
    <name evidence="2" type="ORF">UFOPK1493_03453</name>
</gene>
<proteinExistence type="predicted"/>
<feature type="domain" description="4'-phosphopantetheinyl transferase N-terminal" evidence="1">
    <location>
        <begin position="55"/>
        <end position="117"/>
    </location>
</feature>
<dbReference type="PANTHER" id="PTHR38096">
    <property type="entry name" value="ENTEROBACTIN SYNTHASE COMPONENT D"/>
    <property type="match status" value="1"/>
</dbReference>
<organism evidence="2">
    <name type="scientific">freshwater metagenome</name>
    <dbReference type="NCBI Taxonomy" id="449393"/>
    <lineage>
        <taxon>unclassified sequences</taxon>
        <taxon>metagenomes</taxon>
        <taxon>ecological metagenomes</taxon>
    </lineage>
</organism>
<dbReference type="GO" id="GO:0008897">
    <property type="term" value="F:holo-[acyl-carrier-protein] synthase activity"/>
    <property type="evidence" value="ECO:0007669"/>
    <property type="project" value="InterPro"/>
</dbReference>
<dbReference type="GO" id="GO:0009239">
    <property type="term" value="P:enterobactin biosynthetic process"/>
    <property type="evidence" value="ECO:0007669"/>
    <property type="project" value="InterPro"/>
</dbReference>
<accession>A0A6J6FC45</accession>
<dbReference type="SUPFAM" id="SSF56214">
    <property type="entry name" value="4'-phosphopantetheinyl transferase"/>
    <property type="match status" value="1"/>
</dbReference>
<evidence type="ECO:0000259" key="1">
    <source>
        <dbReference type="Pfam" id="PF17837"/>
    </source>
</evidence>
<dbReference type="AlphaFoldDB" id="A0A6J6FC45"/>
<dbReference type="GO" id="GO:0000287">
    <property type="term" value="F:magnesium ion binding"/>
    <property type="evidence" value="ECO:0007669"/>
    <property type="project" value="InterPro"/>
</dbReference>
<dbReference type="EMBL" id="CAEZSR010000193">
    <property type="protein sequence ID" value="CAB4586451.1"/>
    <property type="molecule type" value="Genomic_DNA"/>
</dbReference>
<dbReference type="Pfam" id="PF17837">
    <property type="entry name" value="4PPT_N"/>
    <property type="match status" value="1"/>
</dbReference>
<reference evidence="2" key="1">
    <citation type="submission" date="2020-05" db="EMBL/GenBank/DDBJ databases">
        <authorList>
            <person name="Chiriac C."/>
            <person name="Salcher M."/>
            <person name="Ghai R."/>
            <person name="Kavagutti S V."/>
        </authorList>
    </citation>
    <scope>NUCLEOTIDE SEQUENCE</scope>
</reference>
<dbReference type="GO" id="GO:0009366">
    <property type="term" value="C:enterobactin synthetase complex"/>
    <property type="evidence" value="ECO:0007669"/>
    <property type="project" value="InterPro"/>
</dbReference>
<dbReference type="InterPro" id="IPR037143">
    <property type="entry name" value="4-PPantetheinyl_Trfase_dom_sf"/>
</dbReference>
<protein>
    <submittedName>
        <fullName evidence="2">Unannotated protein</fullName>
    </submittedName>
</protein>
<name>A0A6J6FC45_9ZZZZ</name>
<dbReference type="GO" id="GO:0005886">
    <property type="term" value="C:plasma membrane"/>
    <property type="evidence" value="ECO:0007669"/>
    <property type="project" value="TreeGrafter"/>
</dbReference>